<sequence>MKGWSTYDIHHQVGTGAWTTAPGVPMSAACAGWVSKTIDLGTATTLTATFTDGNGTWDDNGSKNDALRSGVSAVKDGVVTTTDPCASSPTATSSPTSAPTSTATSGTTLGDAWRG</sequence>
<protein>
    <submittedName>
        <fullName evidence="3">Carbohydrate binding protein with CBM25 domain</fullName>
    </submittedName>
</protein>
<evidence type="ECO:0000313" key="4">
    <source>
        <dbReference type="Proteomes" id="UP000231586"/>
    </source>
</evidence>
<feature type="compositionally biased region" description="Low complexity" evidence="1">
    <location>
        <begin position="81"/>
        <end position="108"/>
    </location>
</feature>
<feature type="domain" description="Carbohydrate binding module family 25" evidence="2">
    <location>
        <begin position="2"/>
        <end position="70"/>
    </location>
</feature>
<proteinExistence type="predicted"/>
<dbReference type="GO" id="GO:0005975">
    <property type="term" value="P:carbohydrate metabolic process"/>
    <property type="evidence" value="ECO:0007669"/>
    <property type="project" value="UniProtKB-ARBA"/>
</dbReference>
<reference evidence="3 4" key="1">
    <citation type="submission" date="2017-11" db="EMBL/GenBank/DDBJ databases">
        <title>Genomic Encyclopedia of Archaeal and Bacterial Type Strains, Phase II (KMG-II): From Individual Species to Whole Genera.</title>
        <authorList>
            <person name="Goeker M."/>
        </authorList>
    </citation>
    <scope>NUCLEOTIDE SEQUENCE [LARGE SCALE GENOMIC DNA]</scope>
    <source>
        <strain evidence="3 4">DSM 22413</strain>
    </source>
</reference>
<feature type="region of interest" description="Disordered" evidence="1">
    <location>
        <begin position="81"/>
        <end position="115"/>
    </location>
</feature>
<dbReference type="GO" id="GO:2001070">
    <property type="term" value="F:starch binding"/>
    <property type="evidence" value="ECO:0007669"/>
    <property type="project" value="InterPro"/>
</dbReference>
<keyword evidence="4" id="KW-1185">Reference proteome</keyword>
<gene>
    <name evidence="3" type="ORF">CLV34_1139</name>
</gene>
<organism evidence="3 4">
    <name type="scientific">Luteimicrobium subarcticum</name>
    <dbReference type="NCBI Taxonomy" id="620910"/>
    <lineage>
        <taxon>Bacteria</taxon>
        <taxon>Bacillati</taxon>
        <taxon>Actinomycetota</taxon>
        <taxon>Actinomycetes</taxon>
        <taxon>Micrococcales</taxon>
        <taxon>Luteimicrobium</taxon>
    </lineage>
</organism>
<dbReference type="AlphaFoldDB" id="A0A2M8WRU5"/>
<dbReference type="Proteomes" id="UP000231586">
    <property type="component" value="Unassembled WGS sequence"/>
</dbReference>
<comment type="caution">
    <text evidence="3">The sequence shown here is derived from an EMBL/GenBank/DDBJ whole genome shotgun (WGS) entry which is preliminary data.</text>
</comment>
<dbReference type="Pfam" id="PF03423">
    <property type="entry name" value="CBM_25"/>
    <property type="match status" value="1"/>
</dbReference>
<dbReference type="EMBL" id="PGTZ01000007">
    <property type="protein sequence ID" value="PJI93665.1"/>
    <property type="molecule type" value="Genomic_DNA"/>
</dbReference>
<evidence type="ECO:0000313" key="3">
    <source>
        <dbReference type="EMBL" id="PJI93665.1"/>
    </source>
</evidence>
<dbReference type="InterPro" id="IPR013783">
    <property type="entry name" value="Ig-like_fold"/>
</dbReference>
<name>A0A2M8WRU5_9MICO</name>
<dbReference type="SMART" id="SM01066">
    <property type="entry name" value="CBM_25"/>
    <property type="match status" value="1"/>
</dbReference>
<dbReference type="PROSITE" id="PS51257">
    <property type="entry name" value="PROKAR_LIPOPROTEIN"/>
    <property type="match status" value="1"/>
</dbReference>
<evidence type="ECO:0000259" key="2">
    <source>
        <dbReference type="SMART" id="SM01066"/>
    </source>
</evidence>
<evidence type="ECO:0000256" key="1">
    <source>
        <dbReference type="SAM" id="MobiDB-lite"/>
    </source>
</evidence>
<accession>A0A2M8WRU5</accession>
<dbReference type="InterPro" id="IPR005085">
    <property type="entry name" value="CBM25"/>
</dbReference>
<dbReference type="Gene3D" id="2.60.40.10">
    <property type="entry name" value="Immunoglobulins"/>
    <property type="match status" value="1"/>
</dbReference>